<organism evidence="2 3">
    <name type="scientific">Amycolatopsis thermophila</name>
    <dbReference type="NCBI Taxonomy" id="206084"/>
    <lineage>
        <taxon>Bacteria</taxon>
        <taxon>Bacillati</taxon>
        <taxon>Actinomycetota</taxon>
        <taxon>Actinomycetes</taxon>
        <taxon>Pseudonocardiales</taxon>
        <taxon>Pseudonocardiaceae</taxon>
        <taxon>Amycolatopsis</taxon>
    </lineage>
</organism>
<sequence length="299" mass="33404">MKVFLSWSGDYSRDVAGAFGEFLRFLIDEVDPFVSTNMDPGTRWLDKLSTELELTNFGIVFVTRENQQKPWLNFEAGALAKSVEHGRVIPIAIDLKTTDIDPPLGQFQVQALDEESVRRVVEQLNSAADRPLKSDILNAKFDKWWPDFNSRLDAIGANIGKSTVSAPVRDDRDILEEVLATVREIARSTRSKESDLVWGDLASRPSFEDFLRARRSPSSSKLSPNALETILRLDATSRPLSSDMVSHLVGAFKIKEHGDGALTLYYKDSPHAKERELIDIISKAMKVRINVVVGEGGDD</sequence>
<protein>
    <recommendedName>
        <fullName evidence="1">TIR domain-containing protein</fullName>
    </recommendedName>
</protein>
<dbReference type="InterPro" id="IPR035897">
    <property type="entry name" value="Toll_tir_struct_dom_sf"/>
</dbReference>
<accession>A0ABU0EUY4</accession>
<dbReference type="Proteomes" id="UP001229651">
    <property type="component" value="Unassembled WGS sequence"/>
</dbReference>
<dbReference type="Gene3D" id="3.40.50.10140">
    <property type="entry name" value="Toll/interleukin-1 receptor homology (TIR) domain"/>
    <property type="match status" value="1"/>
</dbReference>
<name>A0ABU0EUY4_9PSEU</name>
<keyword evidence="3" id="KW-1185">Reference proteome</keyword>
<evidence type="ECO:0000313" key="2">
    <source>
        <dbReference type="EMBL" id="MDQ0378607.1"/>
    </source>
</evidence>
<dbReference type="SUPFAM" id="SSF52200">
    <property type="entry name" value="Toll/Interleukin receptor TIR domain"/>
    <property type="match status" value="1"/>
</dbReference>
<dbReference type="InterPro" id="IPR000157">
    <property type="entry name" value="TIR_dom"/>
</dbReference>
<evidence type="ECO:0000313" key="3">
    <source>
        <dbReference type="Proteomes" id="UP001229651"/>
    </source>
</evidence>
<evidence type="ECO:0000259" key="1">
    <source>
        <dbReference type="Pfam" id="PF13676"/>
    </source>
</evidence>
<comment type="caution">
    <text evidence="2">The sequence shown here is derived from an EMBL/GenBank/DDBJ whole genome shotgun (WGS) entry which is preliminary data.</text>
</comment>
<dbReference type="Pfam" id="PF13676">
    <property type="entry name" value="TIR_2"/>
    <property type="match status" value="1"/>
</dbReference>
<gene>
    <name evidence="2" type="ORF">FB470_002601</name>
</gene>
<feature type="domain" description="TIR" evidence="1">
    <location>
        <begin position="3"/>
        <end position="113"/>
    </location>
</feature>
<reference evidence="2 3" key="1">
    <citation type="submission" date="2023-07" db="EMBL/GenBank/DDBJ databases">
        <title>Sequencing the genomes of 1000 actinobacteria strains.</title>
        <authorList>
            <person name="Klenk H.-P."/>
        </authorList>
    </citation>
    <scope>NUCLEOTIDE SEQUENCE [LARGE SCALE GENOMIC DNA]</scope>
    <source>
        <strain evidence="2 3">DSM 45805</strain>
    </source>
</reference>
<proteinExistence type="predicted"/>
<dbReference type="EMBL" id="JAUSUT010000001">
    <property type="protein sequence ID" value="MDQ0378607.1"/>
    <property type="molecule type" value="Genomic_DNA"/>
</dbReference>